<comment type="caution">
    <text evidence="2">The sequence shown here is derived from an EMBL/GenBank/DDBJ whole genome shotgun (WGS) entry which is preliminary data.</text>
</comment>
<reference evidence="2 3" key="1">
    <citation type="submission" date="2015-11" db="EMBL/GenBank/DDBJ databases">
        <title>Expanding the genomic diversity of Burkholderia species for the development of highly accurate diagnostics.</title>
        <authorList>
            <person name="Sahl J."/>
            <person name="Keim P."/>
            <person name="Wagner D."/>
        </authorList>
    </citation>
    <scope>NUCLEOTIDE SEQUENCE [LARGE SCALE GENOMIC DNA]</scope>
    <source>
        <strain evidence="2 3">MSMB378WGS</strain>
    </source>
</reference>
<organism evidence="2 3">
    <name type="scientific">Burkholderia diffusa</name>
    <dbReference type="NCBI Taxonomy" id="488732"/>
    <lineage>
        <taxon>Bacteria</taxon>
        <taxon>Pseudomonadati</taxon>
        <taxon>Pseudomonadota</taxon>
        <taxon>Betaproteobacteria</taxon>
        <taxon>Burkholderiales</taxon>
        <taxon>Burkholderiaceae</taxon>
        <taxon>Burkholderia</taxon>
        <taxon>Burkholderia cepacia complex</taxon>
    </lineage>
</organism>
<dbReference type="RefSeq" id="WP_060188714.1">
    <property type="nucleotide sequence ID" value="NZ_LPJS01000018.1"/>
</dbReference>
<protein>
    <recommendedName>
        <fullName evidence="1">DUF7716 domain-containing protein</fullName>
    </recommendedName>
</protein>
<evidence type="ECO:0000313" key="3">
    <source>
        <dbReference type="Proteomes" id="UP000063236"/>
    </source>
</evidence>
<feature type="domain" description="DUF7716" evidence="1">
    <location>
        <begin position="53"/>
        <end position="120"/>
    </location>
</feature>
<sequence length="122" mass="14305">MSDFKHKTYQIEDFIALVQAKQDRSAQYNRAFLYDVYGDDSVEDLLREGQTIFVGDTVQVDDNDEEIYPREVNERGYAFLYSGENFQAVVDLAYKQKPTASVEEVIRCLNYYAQHDDFLDLY</sequence>
<dbReference type="Pfam" id="PF24832">
    <property type="entry name" value="DUF7716"/>
    <property type="match status" value="1"/>
</dbReference>
<accession>A0AAW3PMT2</accession>
<evidence type="ECO:0000313" key="2">
    <source>
        <dbReference type="EMBL" id="KWF60292.1"/>
    </source>
</evidence>
<name>A0AAW3PMT2_9BURK</name>
<dbReference type="EMBL" id="LPJV01000002">
    <property type="protein sequence ID" value="KWF60292.1"/>
    <property type="molecule type" value="Genomic_DNA"/>
</dbReference>
<dbReference type="Proteomes" id="UP000063236">
    <property type="component" value="Unassembled WGS sequence"/>
</dbReference>
<gene>
    <name evidence="2" type="ORF">WL88_04585</name>
</gene>
<dbReference type="AlphaFoldDB" id="A0AAW3PMT2"/>
<dbReference type="InterPro" id="IPR056133">
    <property type="entry name" value="DUF7716"/>
</dbReference>
<evidence type="ECO:0000259" key="1">
    <source>
        <dbReference type="Pfam" id="PF24832"/>
    </source>
</evidence>
<proteinExistence type="predicted"/>